<feature type="compositionally biased region" description="Basic and acidic residues" evidence="9">
    <location>
        <begin position="317"/>
        <end position="339"/>
    </location>
</feature>
<evidence type="ECO:0000256" key="3">
    <source>
        <dbReference type="ARBA" id="ARBA00022676"/>
    </source>
</evidence>
<protein>
    <submittedName>
        <fullName evidence="12">Glycosyltransferase involved in cell wall bisynthesis</fullName>
    </submittedName>
</protein>
<name>A0A1N6HXK9_9LACT</name>
<dbReference type="RefSeq" id="WP_034545974.1">
    <property type="nucleotide sequence ID" value="NZ_FSRN01000001.1"/>
</dbReference>
<keyword evidence="4 12" id="KW-0808">Transferase</keyword>
<evidence type="ECO:0000256" key="5">
    <source>
        <dbReference type="ARBA" id="ARBA00022692"/>
    </source>
</evidence>
<dbReference type="STRING" id="28230.SAMN05878443_2146"/>
<reference evidence="13" key="1">
    <citation type="submission" date="2016-11" db="EMBL/GenBank/DDBJ databases">
        <authorList>
            <person name="Varghese N."/>
            <person name="Submissions S."/>
        </authorList>
    </citation>
    <scope>NUCLEOTIDE SEQUENCE [LARGE SCALE GENOMIC DNA]</scope>
    <source>
        <strain evidence="13">313</strain>
    </source>
</reference>
<dbReference type="AlphaFoldDB" id="A0A1N6HXK9"/>
<comment type="similarity">
    <text evidence="8">Belongs to the glycosyltransferase 2 family. GtrB subfamily.</text>
</comment>
<dbReference type="InterPro" id="IPR029044">
    <property type="entry name" value="Nucleotide-diphossugar_trans"/>
</dbReference>
<dbReference type="Gene3D" id="3.90.550.10">
    <property type="entry name" value="Spore Coat Polysaccharide Biosynthesis Protein SpsA, Chain A"/>
    <property type="match status" value="1"/>
</dbReference>
<dbReference type="PANTHER" id="PTHR48090:SF8">
    <property type="entry name" value="GLYCOSYLTRANSFERASE CSBB-RELATED"/>
    <property type="match status" value="1"/>
</dbReference>
<evidence type="ECO:0000256" key="4">
    <source>
        <dbReference type="ARBA" id="ARBA00022679"/>
    </source>
</evidence>
<keyword evidence="5 10" id="KW-0812">Transmembrane</keyword>
<feature type="compositionally biased region" description="Acidic residues" evidence="9">
    <location>
        <begin position="307"/>
        <end position="316"/>
    </location>
</feature>
<feature type="transmembrane region" description="Helical" evidence="10">
    <location>
        <begin position="263"/>
        <end position="288"/>
    </location>
</feature>
<feature type="region of interest" description="Disordered" evidence="9">
    <location>
        <begin position="307"/>
        <end position="339"/>
    </location>
</feature>
<dbReference type="Pfam" id="PF00535">
    <property type="entry name" value="Glycos_transf_2"/>
    <property type="match status" value="1"/>
</dbReference>
<evidence type="ECO:0000259" key="11">
    <source>
        <dbReference type="Pfam" id="PF00535"/>
    </source>
</evidence>
<evidence type="ECO:0000256" key="9">
    <source>
        <dbReference type="SAM" id="MobiDB-lite"/>
    </source>
</evidence>
<evidence type="ECO:0000256" key="2">
    <source>
        <dbReference type="ARBA" id="ARBA00022475"/>
    </source>
</evidence>
<dbReference type="GO" id="GO:0016757">
    <property type="term" value="F:glycosyltransferase activity"/>
    <property type="evidence" value="ECO:0007669"/>
    <property type="project" value="UniProtKB-KW"/>
</dbReference>
<evidence type="ECO:0000256" key="1">
    <source>
        <dbReference type="ARBA" id="ARBA00004651"/>
    </source>
</evidence>
<keyword evidence="6 10" id="KW-1133">Transmembrane helix</keyword>
<keyword evidence="2" id="KW-1003">Cell membrane</keyword>
<keyword evidence="3" id="KW-0328">Glycosyltransferase</keyword>
<dbReference type="PANTHER" id="PTHR48090">
    <property type="entry name" value="UNDECAPRENYL-PHOSPHATE 4-DEOXY-4-FORMAMIDO-L-ARABINOSE TRANSFERASE-RELATED"/>
    <property type="match status" value="1"/>
</dbReference>
<dbReference type="Proteomes" id="UP000184758">
    <property type="component" value="Unassembled WGS sequence"/>
</dbReference>
<dbReference type="FunFam" id="3.90.550.10:FF:000079">
    <property type="entry name" value="Probable glycosyl transferase"/>
    <property type="match status" value="1"/>
</dbReference>
<accession>A0A1N6HXK9</accession>
<dbReference type="OrthoDB" id="9807778at2"/>
<organism evidence="12 13">
    <name type="scientific">Carnobacterium alterfunditum</name>
    <dbReference type="NCBI Taxonomy" id="28230"/>
    <lineage>
        <taxon>Bacteria</taxon>
        <taxon>Bacillati</taxon>
        <taxon>Bacillota</taxon>
        <taxon>Bacilli</taxon>
        <taxon>Lactobacillales</taxon>
        <taxon>Carnobacteriaceae</taxon>
        <taxon>Carnobacterium</taxon>
    </lineage>
</organism>
<dbReference type="CDD" id="cd04187">
    <property type="entry name" value="DPM1_like_bac"/>
    <property type="match status" value="1"/>
</dbReference>
<dbReference type="GO" id="GO:0005886">
    <property type="term" value="C:plasma membrane"/>
    <property type="evidence" value="ECO:0007669"/>
    <property type="project" value="UniProtKB-SubCell"/>
</dbReference>
<evidence type="ECO:0000256" key="7">
    <source>
        <dbReference type="ARBA" id="ARBA00023136"/>
    </source>
</evidence>
<dbReference type="InterPro" id="IPR001173">
    <property type="entry name" value="Glyco_trans_2-like"/>
</dbReference>
<dbReference type="eggNOG" id="COG0463">
    <property type="taxonomic scope" value="Bacteria"/>
</dbReference>
<feature type="domain" description="Glycosyltransferase 2-like" evidence="11">
    <location>
        <begin position="5"/>
        <end position="166"/>
    </location>
</feature>
<gene>
    <name evidence="12" type="ORF">SAMN05878443_2146</name>
</gene>
<dbReference type="SUPFAM" id="SSF53448">
    <property type="entry name" value="Nucleotide-diphospho-sugar transferases"/>
    <property type="match status" value="1"/>
</dbReference>
<feature type="transmembrane region" description="Helical" evidence="10">
    <location>
        <begin position="230"/>
        <end position="251"/>
    </location>
</feature>
<comment type="subcellular location">
    <subcellularLocation>
        <location evidence="1">Cell membrane</location>
        <topology evidence="1">Multi-pass membrane protein</topology>
    </subcellularLocation>
</comment>
<proteinExistence type="inferred from homology"/>
<evidence type="ECO:0000313" key="13">
    <source>
        <dbReference type="Proteomes" id="UP000184758"/>
    </source>
</evidence>
<dbReference type="EMBL" id="FSRN01000001">
    <property type="protein sequence ID" value="SIO24355.1"/>
    <property type="molecule type" value="Genomic_DNA"/>
</dbReference>
<evidence type="ECO:0000313" key="12">
    <source>
        <dbReference type="EMBL" id="SIO24355.1"/>
    </source>
</evidence>
<keyword evidence="7 10" id="KW-0472">Membrane</keyword>
<sequence length="339" mass="38815">MKTITILIPAYNEEAVIDKMYEKLDSVCGGLPQYQFEFLFVNDGSTDRTLEQIKAFKQNDPRVQYVDLSRNFGKEPAMLAGFDYANGDALITIDADLQQPPEMFAEMIQWWEKGYDDVYAVRKEREGETWLKKWTSTMYYRVLQKVAKVKVYPQAGDFRLLDKKCIQALTKLREHERYTKGMYGWIGFKKKEISYIAEARAGGETKWNISDLMNLALNGITSYSTIPLRIWSIIGTSISILSFIYLAVEIIRTALFGANVDGYPSLIAGILFLGGIQLISLGIIGEYLGRVFIETKERPVYFIQEYSEGETEEDEAVPDKLKEAKKAMDVRDDKDKKAH</sequence>
<dbReference type="InterPro" id="IPR050256">
    <property type="entry name" value="Glycosyltransferase_2"/>
</dbReference>
<evidence type="ECO:0000256" key="6">
    <source>
        <dbReference type="ARBA" id="ARBA00022989"/>
    </source>
</evidence>
<evidence type="ECO:0000256" key="8">
    <source>
        <dbReference type="ARBA" id="ARBA00038152"/>
    </source>
</evidence>
<evidence type="ECO:0000256" key="10">
    <source>
        <dbReference type="SAM" id="Phobius"/>
    </source>
</evidence>
<keyword evidence="13" id="KW-1185">Reference proteome</keyword>